<dbReference type="InterPro" id="IPR025433">
    <property type="entry name" value="DUF4168"/>
</dbReference>
<evidence type="ECO:0000313" key="3">
    <source>
        <dbReference type="Proteomes" id="UP000244956"/>
    </source>
</evidence>
<organism evidence="2 3">
    <name type="scientific">Marinilabilia rubra</name>
    <dbReference type="NCBI Taxonomy" id="2162893"/>
    <lineage>
        <taxon>Bacteria</taxon>
        <taxon>Pseudomonadati</taxon>
        <taxon>Bacteroidota</taxon>
        <taxon>Bacteroidia</taxon>
        <taxon>Marinilabiliales</taxon>
        <taxon>Marinilabiliaceae</taxon>
        <taxon>Marinilabilia</taxon>
    </lineage>
</organism>
<dbReference type="Pfam" id="PF13767">
    <property type="entry name" value="DUF4168"/>
    <property type="match status" value="2"/>
</dbReference>
<protein>
    <submittedName>
        <fullName evidence="2">DUF4168 domain-containing protein</fullName>
    </submittedName>
</protein>
<reference evidence="2 3" key="1">
    <citation type="submission" date="2018-05" db="EMBL/GenBank/DDBJ databases">
        <title>Marinilabilia rubrum sp. nov., isolated from saltern sediment.</title>
        <authorList>
            <person name="Zhang R."/>
        </authorList>
    </citation>
    <scope>NUCLEOTIDE SEQUENCE [LARGE SCALE GENOMIC DNA]</scope>
    <source>
        <strain evidence="2 3">WTE16</strain>
    </source>
</reference>
<evidence type="ECO:0000313" key="2">
    <source>
        <dbReference type="EMBL" id="PWE01466.1"/>
    </source>
</evidence>
<comment type="caution">
    <text evidence="2">The sequence shown here is derived from an EMBL/GenBank/DDBJ whole genome shotgun (WGS) entry which is preliminary data.</text>
</comment>
<name>A0A2U2BEG5_9BACT</name>
<accession>A0A2U2BEG5</accession>
<feature type="domain" description="DUF4168" evidence="1">
    <location>
        <begin position="83"/>
        <end position="144"/>
    </location>
</feature>
<keyword evidence="3" id="KW-1185">Reference proteome</keyword>
<dbReference type="OrthoDB" id="1122537at2"/>
<dbReference type="AlphaFoldDB" id="A0A2U2BEG5"/>
<dbReference type="EMBL" id="QEWP01000001">
    <property type="protein sequence ID" value="PWE01466.1"/>
    <property type="molecule type" value="Genomic_DNA"/>
</dbReference>
<sequence length="153" mass="17078">MSIFLIAGVGIQAQTQQGMMPANAQQSQKEYSEKEIDVFAGTVAEVMPIQQEAQKEMIKKIQEGGMELNNFNQIARQVQQGGQPEGVSEEQMEKFQAISKEIQTINMGIQKKMTKVITDEGMTPAKYQEMIGAYSSNPQMKQKVDQKLAAMQQ</sequence>
<gene>
    <name evidence="2" type="ORF">DDZ16_01725</name>
</gene>
<proteinExistence type="predicted"/>
<evidence type="ECO:0000259" key="1">
    <source>
        <dbReference type="Pfam" id="PF13767"/>
    </source>
</evidence>
<dbReference type="Proteomes" id="UP000244956">
    <property type="component" value="Unassembled WGS sequence"/>
</dbReference>
<feature type="domain" description="DUF4168" evidence="1">
    <location>
        <begin position="11"/>
        <end position="80"/>
    </location>
</feature>